<dbReference type="SUPFAM" id="SSF53254">
    <property type="entry name" value="Phosphoglycerate mutase-like"/>
    <property type="match status" value="1"/>
</dbReference>
<dbReference type="PANTHER" id="PTHR48100:SF2">
    <property type="entry name" value="CONSERVED PROTEIN"/>
    <property type="match status" value="1"/>
</dbReference>
<accession>A0A6J6KXP7</accession>
<dbReference type="InterPro" id="IPR013078">
    <property type="entry name" value="His_Pase_superF_clade-1"/>
</dbReference>
<name>A0A6J6KXP7_9ZZZZ</name>
<dbReference type="EMBL" id="CAEZWI010000064">
    <property type="protein sequence ID" value="CAB4653183.1"/>
    <property type="molecule type" value="Genomic_DNA"/>
</dbReference>
<gene>
    <name evidence="1" type="ORF">UFOPK2171_00406</name>
    <name evidence="2" type="ORF">UFOPK2237_00641</name>
</gene>
<dbReference type="GO" id="GO:0005737">
    <property type="term" value="C:cytoplasm"/>
    <property type="evidence" value="ECO:0007669"/>
    <property type="project" value="TreeGrafter"/>
</dbReference>
<evidence type="ECO:0000313" key="1">
    <source>
        <dbReference type="EMBL" id="CAB4646276.1"/>
    </source>
</evidence>
<dbReference type="AlphaFoldDB" id="A0A6J6KXP7"/>
<dbReference type="SMART" id="SM00855">
    <property type="entry name" value="PGAM"/>
    <property type="match status" value="1"/>
</dbReference>
<protein>
    <submittedName>
        <fullName evidence="2">Unannotated protein</fullName>
    </submittedName>
</protein>
<dbReference type="GO" id="GO:0016791">
    <property type="term" value="F:phosphatase activity"/>
    <property type="evidence" value="ECO:0007669"/>
    <property type="project" value="TreeGrafter"/>
</dbReference>
<dbReference type="Pfam" id="PF00300">
    <property type="entry name" value="His_Phos_1"/>
    <property type="match status" value="1"/>
</dbReference>
<proteinExistence type="predicted"/>
<sequence length="225" mass="24305">MGTLLLIRHGRTDANATGVLAGRTPGVVLDEVGRTTTESLAKRLEAVKIAQVVSSPLERTLETASILFAKDVEVALEDRLLECDYGDWQGAKLSELSVNELWPIVQQRPDEMIFPNGESMNDMSSRACLAAREWDAKLSSEHGDNVVWAAISHGDIIKAICADAMGLPLRKFQSLLIEPASVSVIHYSENGSAVSKLNDTGSEWLSKLNAEAMKTPTLGGESGKD</sequence>
<dbReference type="NCBIfam" id="TIGR03848">
    <property type="entry name" value="MSMEG_4193"/>
    <property type="match status" value="1"/>
</dbReference>
<organism evidence="2">
    <name type="scientific">freshwater metagenome</name>
    <dbReference type="NCBI Taxonomy" id="449393"/>
    <lineage>
        <taxon>unclassified sequences</taxon>
        <taxon>metagenomes</taxon>
        <taxon>ecological metagenomes</taxon>
    </lineage>
</organism>
<dbReference type="Gene3D" id="3.40.50.1240">
    <property type="entry name" value="Phosphoglycerate mutase-like"/>
    <property type="match status" value="1"/>
</dbReference>
<dbReference type="EMBL" id="CAEZWD010000032">
    <property type="protein sequence ID" value="CAB4646276.1"/>
    <property type="molecule type" value="Genomic_DNA"/>
</dbReference>
<dbReference type="InterPro" id="IPR050275">
    <property type="entry name" value="PGM_Phosphatase"/>
</dbReference>
<evidence type="ECO:0000313" key="2">
    <source>
        <dbReference type="EMBL" id="CAB4653183.1"/>
    </source>
</evidence>
<dbReference type="InterPro" id="IPR022492">
    <property type="entry name" value="Phosphomutase_MSMEG4193_put"/>
</dbReference>
<reference evidence="2" key="1">
    <citation type="submission" date="2020-05" db="EMBL/GenBank/DDBJ databases">
        <authorList>
            <person name="Chiriac C."/>
            <person name="Salcher M."/>
            <person name="Ghai R."/>
            <person name="Kavagutti S V."/>
        </authorList>
    </citation>
    <scope>NUCLEOTIDE SEQUENCE</scope>
</reference>
<dbReference type="PANTHER" id="PTHR48100">
    <property type="entry name" value="BROAD-SPECIFICITY PHOSPHATASE YOR283W-RELATED"/>
    <property type="match status" value="1"/>
</dbReference>
<dbReference type="InterPro" id="IPR029033">
    <property type="entry name" value="His_PPase_superfam"/>
</dbReference>
<dbReference type="CDD" id="cd07067">
    <property type="entry name" value="HP_PGM_like"/>
    <property type="match status" value="1"/>
</dbReference>